<keyword evidence="4" id="KW-1185">Reference proteome</keyword>
<reference evidence="4" key="1">
    <citation type="submission" date="2014-09" db="EMBL/GenBank/DDBJ databases">
        <authorList>
            <person name="Sharma Rahul"/>
            <person name="Thines Marco"/>
        </authorList>
    </citation>
    <scope>NUCLEOTIDE SEQUENCE [LARGE SCALE GENOMIC DNA]</scope>
</reference>
<feature type="region of interest" description="Disordered" evidence="1">
    <location>
        <begin position="31"/>
        <end position="87"/>
    </location>
</feature>
<feature type="region of interest" description="Disordered" evidence="1">
    <location>
        <begin position="148"/>
        <end position="187"/>
    </location>
</feature>
<sequence>MVSHTAGTARALLDDSINSFMDTLASATSSLTDAPFSTSSSHKGKSSSRSDHFSASNDDNKVTKTHTVTTTGWEEKAATSTDDKHQTHTFTTLVPATRTTVSTAMHLKSTPAVTITMSLGDDLKTFTMTHSAGLTQPTSWADRLAMAEASEDEKQAWADEHDGEQKAEDDDNPLWLVTNDDETDDLSNEEIDSANSEIRKATSEAWNPTSLGLLPMTTVTFTNTASTPLATSLLGASRATTIAPKATVTAVVKDTEQCDIMDLDCFLDSVTAAPPKPTNTESNGHAQYDRVGSNGQQDNSPNLSVGAICGLAGGIFLFFLIGAIIIAWTRRRAHDRKELMPRKHGHDGEHGSWVDQGGIYGASHQQRRSYFHPAHEPQASYTYGNVGNGMAPPVAQAAAGARSPPAGYRVLSSRFSDATGRSEEQEQPYMSQSGHFPAASIQQDPFADSNMFGGSSQGTGSHSSHAQSQSIPPSYGHGRNITT</sequence>
<dbReference type="AlphaFoldDB" id="A0A0P1BMT9"/>
<keyword evidence="2" id="KW-1133">Transmembrane helix</keyword>
<feature type="region of interest" description="Disordered" evidence="1">
    <location>
        <begin position="415"/>
        <end position="483"/>
    </location>
</feature>
<evidence type="ECO:0000313" key="3">
    <source>
        <dbReference type="EMBL" id="CEH18105.1"/>
    </source>
</evidence>
<evidence type="ECO:0000256" key="1">
    <source>
        <dbReference type="SAM" id="MobiDB-lite"/>
    </source>
</evidence>
<dbReference type="OrthoDB" id="10314216at2759"/>
<keyword evidence="2" id="KW-0472">Membrane</keyword>
<feature type="compositionally biased region" description="Low complexity" evidence="1">
    <location>
        <begin position="458"/>
        <end position="470"/>
    </location>
</feature>
<feature type="compositionally biased region" description="Basic and acidic residues" evidence="1">
    <location>
        <begin position="48"/>
        <end position="62"/>
    </location>
</feature>
<evidence type="ECO:0000256" key="2">
    <source>
        <dbReference type="SAM" id="Phobius"/>
    </source>
</evidence>
<protein>
    <submittedName>
        <fullName evidence="3">Uncharacterized protein</fullName>
    </submittedName>
</protein>
<proteinExistence type="predicted"/>
<feature type="compositionally biased region" description="Basic and acidic residues" evidence="1">
    <location>
        <begin position="152"/>
        <end position="166"/>
    </location>
</feature>
<name>A0A0P1BMT9_9BASI</name>
<evidence type="ECO:0000313" key="4">
    <source>
        <dbReference type="Proteomes" id="UP000054845"/>
    </source>
</evidence>
<feature type="region of interest" description="Disordered" evidence="1">
    <location>
        <begin position="274"/>
        <end position="299"/>
    </location>
</feature>
<accession>A0A0P1BMT9</accession>
<dbReference type="CDD" id="cd12087">
    <property type="entry name" value="TM_EGFR-like"/>
    <property type="match status" value="1"/>
</dbReference>
<feature type="transmembrane region" description="Helical" evidence="2">
    <location>
        <begin position="303"/>
        <end position="328"/>
    </location>
</feature>
<keyword evidence="2" id="KW-0812">Transmembrane</keyword>
<dbReference type="Proteomes" id="UP000054845">
    <property type="component" value="Unassembled WGS sequence"/>
</dbReference>
<organism evidence="3 4">
    <name type="scientific">Ceraceosorus bombacis</name>
    <dbReference type="NCBI Taxonomy" id="401625"/>
    <lineage>
        <taxon>Eukaryota</taxon>
        <taxon>Fungi</taxon>
        <taxon>Dikarya</taxon>
        <taxon>Basidiomycota</taxon>
        <taxon>Ustilaginomycotina</taxon>
        <taxon>Exobasidiomycetes</taxon>
        <taxon>Ceraceosorales</taxon>
        <taxon>Ceraceosoraceae</taxon>
        <taxon>Ceraceosorus</taxon>
    </lineage>
</organism>
<feature type="compositionally biased region" description="Basic and acidic residues" evidence="1">
    <location>
        <begin position="73"/>
        <end position="86"/>
    </location>
</feature>
<dbReference type="EMBL" id="CCYA01000269">
    <property type="protein sequence ID" value="CEH18105.1"/>
    <property type="molecule type" value="Genomic_DNA"/>
</dbReference>